<evidence type="ECO:0000259" key="1">
    <source>
        <dbReference type="Pfam" id="PF21847"/>
    </source>
</evidence>
<keyword evidence="3" id="KW-1185">Reference proteome</keyword>
<dbReference type="Pfam" id="PF21847">
    <property type="entry name" value="DUF6906"/>
    <property type="match status" value="1"/>
</dbReference>
<sequence length="65" mass="7777">MKHGKNPTKAQKRIIAYYKLDPADWMVSKATDKQLCLVHRYTDKIRWIDMVRIEEPRKVKATKYA</sequence>
<organism evidence="2 3">
    <name type="scientific">Hominimerdicola aceti</name>
    <dbReference type="NCBI Taxonomy" id="2981726"/>
    <lineage>
        <taxon>Bacteria</taxon>
        <taxon>Bacillati</taxon>
        <taxon>Bacillota</taxon>
        <taxon>Clostridia</taxon>
        <taxon>Eubacteriales</taxon>
        <taxon>Oscillospiraceae</taxon>
        <taxon>Hominimerdicola</taxon>
    </lineage>
</organism>
<evidence type="ECO:0000313" key="2">
    <source>
        <dbReference type="EMBL" id="MCU6705311.1"/>
    </source>
</evidence>
<proteinExistence type="predicted"/>
<dbReference type="Proteomes" id="UP001208131">
    <property type="component" value="Unassembled WGS sequence"/>
</dbReference>
<evidence type="ECO:0000313" key="3">
    <source>
        <dbReference type="Proteomes" id="UP001208131"/>
    </source>
</evidence>
<accession>A0AAE3IFJ7</accession>
<gene>
    <name evidence="2" type="ORF">OCV57_05125</name>
</gene>
<comment type="caution">
    <text evidence="2">The sequence shown here is derived from an EMBL/GenBank/DDBJ whole genome shotgun (WGS) entry which is preliminary data.</text>
</comment>
<feature type="domain" description="DUF6906" evidence="1">
    <location>
        <begin position="1"/>
        <end position="48"/>
    </location>
</feature>
<dbReference type="RefSeq" id="WP_041337545.1">
    <property type="nucleotide sequence ID" value="NZ_JAOQJZ010000004.1"/>
</dbReference>
<name>A0AAE3IFJ7_9FIRM</name>
<dbReference type="InterPro" id="IPR054201">
    <property type="entry name" value="DUF6906"/>
</dbReference>
<reference evidence="2 3" key="1">
    <citation type="journal article" date="2021" name="ISME Commun">
        <title>Automated analysis of genomic sequences facilitates high-throughput and comprehensive description of bacteria.</title>
        <authorList>
            <person name="Hitch T.C.A."/>
        </authorList>
    </citation>
    <scope>NUCLEOTIDE SEQUENCE [LARGE SCALE GENOMIC DNA]</scope>
    <source>
        <strain evidence="2 3">Sanger_31</strain>
    </source>
</reference>
<dbReference type="EMBL" id="JAOQJZ010000004">
    <property type="protein sequence ID" value="MCU6705311.1"/>
    <property type="molecule type" value="Genomic_DNA"/>
</dbReference>
<protein>
    <recommendedName>
        <fullName evidence="1">DUF6906 domain-containing protein</fullName>
    </recommendedName>
</protein>
<dbReference type="AlphaFoldDB" id="A0AAE3IFJ7"/>